<keyword evidence="2" id="KW-0378">Hydrolase</keyword>
<evidence type="ECO:0000259" key="1">
    <source>
        <dbReference type="Pfam" id="PF00561"/>
    </source>
</evidence>
<feature type="domain" description="AB hydrolase-1" evidence="1">
    <location>
        <begin position="78"/>
        <end position="180"/>
    </location>
</feature>
<dbReference type="EMBL" id="JBHULK010000002">
    <property type="protein sequence ID" value="MFD2534780.1"/>
    <property type="molecule type" value="Genomic_DNA"/>
</dbReference>
<organism evidence="2 3">
    <name type="scientific">Gelatiniphilus marinus</name>
    <dbReference type="NCBI Taxonomy" id="1759464"/>
    <lineage>
        <taxon>Bacteria</taxon>
        <taxon>Pseudomonadati</taxon>
        <taxon>Bacteroidota</taxon>
        <taxon>Flavobacteriia</taxon>
        <taxon>Flavobacteriales</taxon>
        <taxon>Flavobacteriaceae</taxon>
        <taxon>Gelatiniphilus</taxon>
    </lineage>
</organism>
<proteinExistence type="predicted"/>
<dbReference type="RefSeq" id="WP_388015996.1">
    <property type="nucleotide sequence ID" value="NZ_JBHUDT010000002.1"/>
</dbReference>
<reference evidence="3" key="1">
    <citation type="journal article" date="2019" name="Int. J. Syst. Evol. Microbiol.">
        <title>The Global Catalogue of Microorganisms (GCM) 10K type strain sequencing project: providing services to taxonomists for standard genome sequencing and annotation.</title>
        <authorList>
            <consortium name="The Broad Institute Genomics Platform"/>
            <consortium name="The Broad Institute Genome Sequencing Center for Infectious Disease"/>
            <person name="Wu L."/>
            <person name="Ma J."/>
        </authorList>
    </citation>
    <scope>NUCLEOTIDE SEQUENCE [LARGE SCALE GENOMIC DNA]</scope>
    <source>
        <strain evidence="3">KCTC 42903</strain>
    </source>
</reference>
<keyword evidence="3" id="KW-1185">Reference proteome</keyword>
<protein>
    <submittedName>
        <fullName evidence="2">Alpha/beta hydrolase</fullName>
    </submittedName>
</protein>
<sequence length="279" mass="31138">MKKKIEKALPKIVGKLINTSSHVSKSYAANKAMALFATPRKGKLTPNQRAFLKSAKTLELQHDGLKITTYQWAAKGKTILLAHGWESNSARWKNLISVLQKHHYNIVALDAPAHGNSGGDTFNAILYAEFINEVSKKFQPEIIIGHSVGGMASIFFQKKYQLASLKKMILLGAPNEFKDIFKNYTNLLNYNSKVINALEDLVIKRFGAPPESFSSAKHSVSIQVEGLIIHDKKDRIIPFNDSKAIHENLKNSKLVPTVGYGHALNSDEVHQHILTFLKQ</sequence>
<dbReference type="InterPro" id="IPR029058">
    <property type="entry name" value="AB_hydrolase_fold"/>
</dbReference>
<evidence type="ECO:0000313" key="2">
    <source>
        <dbReference type="EMBL" id="MFD2534780.1"/>
    </source>
</evidence>
<dbReference type="InterPro" id="IPR000073">
    <property type="entry name" value="AB_hydrolase_1"/>
</dbReference>
<name>A0ABW5JQR1_9FLAO</name>
<dbReference type="GO" id="GO:0016787">
    <property type="term" value="F:hydrolase activity"/>
    <property type="evidence" value="ECO:0007669"/>
    <property type="project" value="UniProtKB-KW"/>
</dbReference>
<comment type="caution">
    <text evidence="2">The sequence shown here is derived from an EMBL/GenBank/DDBJ whole genome shotgun (WGS) entry which is preliminary data.</text>
</comment>
<gene>
    <name evidence="2" type="ORF">ACFSQS_06650</name>
</gene>
<dbReference type="SUPFAM" id="SSF53474">
    <property type="entry name" value="alpha/beta-Hydrolases"/>
    <property type="match status" value="1"/>
</dbReference>
<dbReference type="Pfam" id="PF00561">
    <property type="entry name" value="Abhydrolase_1"/>
    <property type="match status" value="1"/>
</dbReference>
<evidence type="ECO:0000313" key="3">
    <source>
        <dbReference type="Proteomes" id="UP001597441"/>
    </source>
</evidence>
<dbReference type="Proteomes" id="UP001597441">
    <property type="component" value="Unassembled WGS sequence"/>
</dbReference>
<dbReference type="PANTHER" id="PTHR46438">
    <property type="entry name" value="ALPHA/BETA-HYDROLASES SUPERFAMILY PROTEIN"/>
    <property type="match status" value="1"/>
</dbReference>
<dbReference type="Gene3D" id="3.40.50.1820">
    <property type="entry name" value="alpha/beta hydrolase"/>
    <property type="match status" value="1"/>
</dbReference>
<accession>A0ABW5JQR1</accession>